<dbReference type="Proteomes" id="UP000193467">
    <property type="component" value="Unassembled WGS sequence"/>
</dbReference>
<evidence type="ECO:0000313" key="2">
    <source>
        <dbReference type="EMBL" id="ORY48018.1"/>
    </source>
</evidence>
<evidence type="ECO:0000313" key="3">
    <source>
        <dbReference type="Proteomes" id="UP000193467"/>
    </source>
</evidence>
<keyword evidence="3" id="KW-1185">Reference proteome</keyword>
<feature type="region of interest" description="Disordered" evidence="1">
    <location>
        <begin position="1"/>
        <end position="156"/>
    </location>
</feature>
<feature type="region of interest" description="Disordered" evidence="1">
    <location>
        <begin position="169"/>
        <end position="212"/>
    </location>
</feature>
<feature type="compositionally biased region" description="Basic and acidic residues" evidence="1">
    <location>
        <begin position="176"/>
        <end position="201"/>
    </location>
</feature>
<dbReference type="AlphaFoldDB" id="A0A1Y2CLW4"/>
<feature type="non-terminal residue" evidence="2">
    <location>
        <position position="310"/>
    </location>
</feature>
<evidence type="ECO:0000256" key="1">
    <source>
        <dbReference type="SAM" id="MobiDB-lite"/>
    </source>
</evidence>
<name>A0A1Y2CLW4_9BASI</name>
<feature type="compositionally biased region" description="Basic and acidic residues" evidence="1">
    <location>
        <begin position="279"/>
        <end position="290"/>
    </location>
</feature>
<accession>A0A1Y2CLW4</accession>
<dbReference type="InParanoid" id="A0A1Y2CLW4"/>
<feature type="region of interest" description="Disordered" evidence="1">
    <location>
        <begin position="271"/>
        <end position="290"/>
    </location>
</feature>
<comment type="caution">
    <text evidence="2">The sequence shown here is derived from an EMBL/GenBank/DDBJ whole genome shotgun (WGS) entry which is preliminary data.</text>
</comment>
<protein>
    <submittedName>
        <fullName evidence="2">Uncharacterized protein</fullName>
    </submittedName>
</protein>
<organism evidence="2 3">
    <name type="scientific">Leucosporidium creatinivorum</name>
    <dbReference type="NCBI Taxonomy" id="106004"/>
    <lineage>
        <taxon>Eukaryota</taxon>
        <taxon>Fungi</taxon>
        <taxon>Dikarya</taxon>
        <taxon>Basidiomycota</taxon>
        <taxon>Pucciniomycotina</taxon>
        <taxon>Microbotryomycetes</taxon>
        <taxon>Leucosporidiales</taxon>
        <taxon>Leucosporidium</taxon>
    </lineage>
</organism>
<proteinExistence type="predicted"/>
<sequence length="310" mass="34335">MPSSGAYYSPVPTGHSTNKRPRRVSLSDQSNTLTPTTTSTLNRPSKRLKPIDSPTAGGGGTKSFLPSLFDWIRGKTSPRPPLARLPTSRPPRSLPHPQHTLQQYSKMTPLPHHHSSSQSRLRPTNPFSLPRSFLNPSTPAPAAPAPAPTPPQPSYDKLLADWKWECTIAKAAGKPEPPRPVRPRVDKDKGKIKQGEGEGEYRKKKPMGVAQHKTEVARYVQHRQQQLVEQNQCMSIEKQEMQSSMEFYRRSVDAFKLSEALEPSSSLPAVAVKRRSSTKQREKKAGMGVDHALETAKRTMAAYVSLSSVP</sequence>
<feature type="compositionally biased region" description="Pro residues" evidence="1">
    <location>
        <begin position="78"/>
        <end position="94"/>
    </location>
</feature>
<gene>
    <name evidence="2" type="ORF">BCR35DRAFT_27601</name>
</gene>
<feature type="compositionally biased region" description="Low complexity" evidence="1">
    <location>
        <begin position="30"/>
        <end position="43"/>
    </location>
</feature>
<feature type="compositionally biased region" description="Pro residues" evidence="1">
    <location>
        <begin position="138"/>
        <end position="153"/>
    </location>
</feature>
<dbReference type="EMBL" id="MCGR01000115">
    <property type="protein sequence ID" value="ORY48018.1"/>
    <property type="molecule type" value="Genomic_DNA"/>
</dbReference>
<feature type="compositionally biased region" description="Polar residues" evidence="1">
    <location>
        <begin position="116"/>
        <end position="127"/>
    </location>
</feature>
<reference evidence="2 3" key="1">
    <citation type="submission" date="2016-07" db="EMBL/GenBank/DDBJ databases">
        <title>Pervasive Adenine N6-methylation of Active Genes in Fungi.</title>
        <authorList>
            <consortium name="DOE Joint Genome Institute"/>
            <person name="Mondo S.J."/>
            <person name="Dannebaum R.O."/>
            <person name="Kuo R.C."/>
            <person name="Labutti K."/>
            <person name="Haridas S."/>
            <person name="Kuo A."/>
            <person name="Salamov A."/>
            <person name="Ahrendt S.R."/>
            <person name="Lipzen A."/>
            <person name="Sullivan W."/>
            <person name="Andreopoulos W.B."/>
            <person name="Clum A."/>
            <person name="Lindquist E."/>
            <person name="Daum C."/>
            <person name="Ramamoorthy G.K."/>
            <person name="Gryganskyi A."/>
            <person name="Culley D."/>
            <person name="Magnuson J.K."/>
            <person name="James T.Y."/>
            <person name="O'Malley M.A."/>
            <person name="Stajich J.E."/>
            <person name="Spatafora J.W."/>
            <person name="Visel A."/>
            <person name="Grigoriev I.V."/>
        </authorList>
    </citation>
    <scope>NUCLEOTIDE SEQUENCE [LARGE SCALE GENOMIC DNA]</scope>
    <source>
        <strain evidence="2 3">62-1032</strain>
    </source>
</reference>